<gene>
    <name evidence="1" type="ORF">J2W43_003676</name>
</gene>
<dbReference type="Proteomes" id="UP001252613">
    <property type="component" value="Unassembled WGS sequence"/>
</dbReference>
<protein>
    <submittedName>
        <fullName evidence="1">Uncharacterized protein</fullName>
    </submittedName>
</protein>
<dbReference type="AlphaFoldDB" id="A0AAW8MCY3"/>
<accession>A0AAW8MCY3</accession>
<sequence>MSALTKEITQPVVLGFCQGEIGSVPFNANLVELSEVDYPSYPTPHNKARVMLATQLAPGPDYTTKELQVSFTKDLNGGTYPVGEATFPVGVTFIDRSVPNAPVIYKQHNGIARIEYNPTSASLSGEISADLENRDDGTITPLSLRVIFNAYTAVRVRRNLRRPSPRARNC</sequence>
<reference evidence="1" key="1">
    <citation type="submission" date="2023-07" db="EMBL/GenBank/DDBJ databases">
        <title>Sorghum-associated microbial communities from plants grown in Nebraska, USA.</title>
        <authorList>
            <person name="Schachtman D."/>
        </authorList>
    </citation>
    <scope>NUCLEOTIDE SEQUENCE</scope>
    <source>
        <strain evidence="1">3432</strain>
    </source>
</reference>
<evidence type="ECO:0000313" key="1">
    <source>
        <dbReference type="EMBL" id="MDR6959676.1"/>
    </source>
</evidence>
<organism evidence="1 2">
    <name type="scientific">Pseudomonas brassicacearum</name>
    <dbReference type="NCBI Taxonomy" id="930166"/>
    <lineage>
        <taxon>Bacteria</taxon>
        <taxon>Pseudomonadati</taxon>
        <taxon>Pseudomonadota</taxon>
        <taxon>Gammaproteobacteria</taxon>
        <taxon>Pseudomonadales</taxon>
        <taxon>Pseudomonadaceae</taxon>
        <taxon>Pseudomonas</taxon>
    </lineage>
</organism>
<evidence type="ECO:0000313" key="2">
    <source>
        <dbReference type="Proteomes" id="UP001252613"/>
    </source>
</evidence>
<comment type="caution">
    <text evidence="1">The sequence shown here is derived from an EMBL/GenBank/DDBJ whole genome shotgun (WGS) entry which is preliminary data.</text>
</comment>
<proteinExistence type="predicted"/>
<dbReference type="EMBL" id="JAVDVC010000007">
    <property type="protein sequence ID" value="MDR6959676.1"/>
    <property type="molecule type" value="Genomic_DNA"/>
</dbReference>
<dbReference type="RefSeq" id="WP_310363338.1">
    <property type="nucleotide sequence ID" value="NZ_JAVDVC010000007.1"/>
</dbReference>
<name>A0AAW8MCY3_9PSED</name>